<dbReference type="Proteomes" id="UP000799118">
    <property type="component" value="Unassembled WGS sequence"/>
</dbReference>
<protein>
    <recommendedName>
        <fullName evidence="3">F-box domain-containing protein</fullName>
    </recommendedName>
</protein>
<accession>A0A6A4IDC8</accession>
<feature type="non-terminal residue" evidence="1">
    <location>
        <position position="153"/>
    </location>
</feature>
<evidence type="ECO:0000313" key="1">
    <source>
        <dbReference type="EMBL" id="KAE9406804.1"/>
    </source>
</evidence>
<dbReference type="OrthoDB" id="3266451at2759"/>
<keyword evidence="2" id="KW-1185">Reference proteome</keyword>
<reference evidence="1" key="1">
    <citation type="journal article" date="2019" name="Environ. Microbiol.">
        <title>Fungal ecological strategies reflected in gene transcription - a case study of two litter decomposers.</title>
        <authorList>
            <person name="Barbi F."/>
            <person name="Kohler A."/>
            <person name="Barry K."/>
            <person name="Baskaran P."/>
            <person name="Daum C."/>
            <person name="Fauchery L."/>
            <person name="Ihrmark K."/>
            <person name="Kuo A."/>
            <person name="LaButti K."/>
            <person name="Lipzen A."/>
            <person name="Morin E."/>
            <person name="Grigoriev I.V."/>
            <person name="Henrissat B."/>
            <person name="Lindahl B."/>
            <person name="Martin F."/>
        </authorList>
    </citation>
    <scope>NUCLEOTIDE SEQUENCE</scope>
    <source>
        <strain evidence="1">JB14</strain>
    </source>
</reference>
<sequence>DIPNSEVERAQLQSLIERNSGDLQRYDVAIARLQDQRNQLDKIVQYRKSLISPIRKLSPDVLGEIFELVTADQFIELEICRDRARGIGRVFRLTWICSWWRKLILSRPTLWSRIHLMLLRSTTTNAESQFTNMMVEVLLRSRTTPLCLKLRRD</sequence>
<name>A0A6A4IDC8_9AGAR</name>
<evidence type="ECO:0000313" key="2">
    <source>
        <dbReference type="Proteomes" id="UP000799118"/>
    </source>
</evidence>
<dbReference type="EMBL" id="ML769399">
    <property type="protein sequence ID" value="KAE9406804.1"/>
    <property type="molecule type" value="Genomic_DNA"/>
</dbReference>
<feature type="non-terminal residue" evidence="1">
    <location>
        <position position="1"/>
    </location>
</feature>
<proteinExistence type="predicted"/>
<organism evidence="1 2">
    <name type="scientific">Gymnopus androsaceus JB14</name>
    <dbReference type="NCBI Taxonomy" id="1447944"/>
    <lineage>
        <taxon>Eukaryota</taxon>
        <taxon>Fungi</taxon>
        <taxon>Dikarya</taxon>
        <taxon>Basidiomycota</taxon>
        <taxon>Agaricomycotina</taxon>
        <taxon>Agaricomycetes</taxon>
        <taxon>Agaricomycetidae</taxon>
        <taxon>Agaricales</taxon>
        <taxon>Marasmiineae</taxon>
        <taxon>Omphalotaceae</taxon>
        <taxon>Gymnopus</taxon>
    </lineage>
</organism>
<gene>
    <name evidence="1" type="ORF">BT96DRAFT_756598</name>
</gene>
<evidence type="ECO:0008006" key="3">
    <source>
        <dbReference type="Google" id="ProtNLM"/>
    </source>
</evidence>
<dbReference type="AlphaFoldDB" id="A0A6A4IDC8"/>